<dbReference type="AlphaFoldDB" id="A0AAV9XRY0"/>
<proteinExistence type="inferred from homology"/>
<feature type="transmembrane region" description="Helical" evidence="4">
    <location>
        <begin position="33"/>
        <end position="62"/>
    </location>
</feature>
<dbReference type="GO" id="GO:0016491">
    <property type="term" value="F:oxidoreductase activity"/>
    <property type="evidence" value="ECO:0007669"/>
    <property type="project" value="UniProtKB-KW"/>
</dbReference>
<organism evidence="5 6">
    <name type="scientific">Orbilia ellipsospora</name>
    <dbReference type="NCBI Taxonomy" id="2528407"/>
    <lineage>
        <taxon>Eukaryota</taxon>
        <taxon>Fungi</taxon>
        <taxon>Dikarya</taxon>
        <taxon>Ascomycota</taxon>
        <taxon>Pezizomycotina</taxon>
        <taxon>Orbiliomycetes</taxon>
        <taxon>Orbiliales</taxon>
        <taxon>Orbiliaceae</taxon>
        <taxon>Orbilia</taxon>
    </lineage>
</organism>
<dbReference type="Proteomes" id="UP001365542">
    <property type="component" value="Unassembled WGS sequence"/>
</dbReference>
<evidence type="ECO:0000256" key="3">
    <source>
        <dbReference type="ARBA" id="ARBA00035112"/>
    </source>
</evidence>
<gene>
    <name evidence="5" type="ORF">TWF694_001490</name>
</gene>
<comment type="caution">
    <text evidence="5">The sequence shown here is derived from an EMBL/GenBank/DDBJ whole genome shotgun (WGS) entry which is preliminary data.</text>
</comment>
<comment type="pathway">
    <text evidence="1">Mycotoxin biosynthesis.</text>
</comment>
<keyword evidence="4" id="KW-0472">Membrane</keyword>
<dbReference type="InterPro" id="IPR021765">
    <property type="entry name" value="UstYa-like"/>
</dbReference>
<evidence type="ECO:0000256" key="4">
    <source>
        <dbReference type="SAM" id="Phobius"/>
    </source>
</evidence>
<dbReference type="GO" id="GO:0043386">
    <property type="term" value="P:mycotoxin biosynthetic process"/>
    <property type="evidence" value="ECO:0007669"/>
    <property type="project" value="InterPro"/>
</dbReference>
<keyword evidence="4" id="KW-1133">Transmembrane helix</keyword>
<keyword evidence="2" id="KW-0560">Oxidoreductase</keyword>
<evidence type="ECO:0000313" key="5">
    <source>
        <dbReference type="EMBL" id="KAK6544808.1"/>
    </source>
</evidence>
<dbReference type="PANTHER" id="PTHR33365">
    <property type="entry name" value="YALI0B05434P"/>
    <property type="match status" value="1"/>
</dbReference>
<evidence type="ECO:0000256" key="2">
    <source>
        <dbReference type="ARBA" id="ARBA00023002"/>
    </source>
</evidence>
<protein>
    <submittedName>
        <fullName evidence="5">Uncharacterized protein</fullName>
    </submittedName>
</protein>
<sequence>MDRTSTEEEPFIAREELAGNARSPKRGYIQTKLVVIGVLITAIASSMLTLLLTDILQALLVARFDSGRNGMQIWLPELQIPSLGNVPLIWTDEMSVFLNRTTKEGVAISDKAWDTLMPNGRGFISLAKLKENNTNYQIPELLIQLDNGASHTGKFAISAFHQIHCLSIVVKGYYQALGSEKHDVSHIDHCLEYLRHSIMCSADTALEPWKAEEGGVDGWGTTHMCRDYDELFKWAEAYRFTDSK</sequence>
<comment type="similarity">
    <text evidence="3">Belongs to the ustYa family.</text>
</comment>
<keyword evidence="6" id="KW-1185">Reference proteome</keyword>
<dbReference type="PANTHER" id="PTHR33365:SF11">
    <property type="entry name" value="TAT PATHWAY SIGNAL SEQUENCE"/>
    <property type="match status" value="1"/>
</dbReference>
<keyword evidence="4" id="KW-0812">Transmembrane</keyword>
<accession>A0AAV9XRY0</accession>
<evidence type="ECO:0000313" key="6">
    <source>
        <dbReference type="Proteomes" id="UP001365542"/>
    </source>
</evidence>
<dbReference type="Pfam" id="PF11807">
    <property type="entry name" value="UstYa"/>
    <property type="match status" value="1"/>
</dbReference>
<reference evidence="5 6" key="1">
    <citation type="submission" date="2019-10" db="EMBL/GenBank/DDBJ databases">
        <authorList>
            <person name="Palmer J.M."/>
        </authorList>
    </citation>
    <scope>NUCLEOTIDE SEQUENCE [LARGE SCALE GENOMIC DNA]</scope>
    <source>
        <strain evidence="5 6">TWF694</strain>
    </source>
</reference>
<dbReference type="EMBL" id="JAVHJO010000001">
    <property type="protein sequence ID" value="KAK6544808.1"/>
    <property type="molecule type" value="Genomic_DNA"/>
</dbReference>
<evidence type="ECO:0000256" key="1">
    <source>
        <dbReference type="ARBA" id="ARBA00004685"/>
    </source>
</evidence>
<name>A0AAV9XRY0_9PEZI</name>